<organism evidence="2">
    <name type="scientific">Phallusia mammillata</name>
    <dbReference type="NCBI Taxonomy" id="59560"/>
    <lineage>
        <taxon>Eukaryota</taxon>
        <taxon>Metazoa</taxon>
        <taxon>Chordata</taxon>
        <taxon>Tunicata</taxon>
        <taxon>Ascidiacea</taxon>
        <taxon>Phlebobranchia</taxon>
        <taxon>Ascidiidae</taxon>
        <taxon>Phallusia</taxon>
    </lineage>
</organism>
<dbReference type="PROSITE" id="PS51087">
    <property type="entry name" value="APAG"/>
    <property type="match status" value="1"/>
</dbReference>
<feature type="domain" description="ApaG" evidence="1">
    <location>
        <begin position="201"/>
        <end position="327"/>
    </location>
</feature>
<dbReference type="InterPro" id="IPR036623">
    <property type="entry name" value="Hemimethylated_DNA-bd_sf"/>
</dbReference>
<dbReference type="SUPFAM" id="SSF141255">
    <property type="entry name" value="YccV-like"/>
    <property type="match status" value="1"/>
</dbReference>
<dbReference type="AlphaFoldDB" id="A0A6F9DPU3"/>
<protein>
    <submittedName>
        <fullName evidence="2">Polymerase delta-interacting protein 2-like</fullName>
    </submittedName>
</protein>
<accession>A0A6F9DPU3</accession>
<dbReference type="Gene3D" id="2.30.30.390">
    <property type="entry name" value="Hemimethylated DNA-binding domain"/>
    <property type="match status" value="1"/>
</dbReference>
<dbReference type="Pfam" id="PF08755">
    <property type="entry name" value="YccV-like"/>
    <property type="match status" value="1"/>
</dbReference>
<dbReference type="InterPro" id="IPR007474">
    <property type="entry name" value="ApaG_domain"/>
</dbReference>
<sequence>MTSAFISTIKLFGSKFCSNEIACAFSTRKLEHIGTLQPLQNKPKYKTGQMFLHKVFAYRGVILFPWTVNVYERKPEIRTPQENDVRNLLKNAVPDIRTYYQVLMDTRDTSSIAMQTEAVTFLSAADLGMGNTNVLYTIPGIDYVAHEDIIPYTSVENAPLQHKLFETFLKRGANEELYATESFNNWQSTNHTCLELSKVYLETTKNIQVTAIPFFLGFKKSRKSQPAEYWWRYCIRVENLGEASVQLQERNWRIFSNGSVQAVKGRGVVGREPVLDSNQPAFQYSSHVSLRSPNGHMWGTFCFEKEDGEQFDIRIPSFILESKSLKSCDLNNDV</sequence>
<name>A0A6F9DPU3_9ASCI</name>
<dbReference type="SMART" id="SM00992">
    <property type="entry name" value="YccV-like"/>
    <property type="match status" value="1"/>
</dbReference>
<dbReference type="InterPro" id="IPR036767">
    <property type="entry name" value="ApaG_sf"/>
</dbReference>
<dbReference type="EMBL" id="LR789141">
    <property type="protein sequence ID" value="CAB3265003.1"/>
    <property type="molecule type" value="mRNA"/>
</dbReference>
<dbReference type="GO" id="GO:0003677">
    <property type="term" value="F:DNA binding"/>
    <property type="evidence" value="ECO:0007669"/>
    <property type="project" value="InterPro"/>
</dbReference>
<reference evidence="2" key="1">
    <citation type="submission" date="2020-04" db="EMBL/GenBank/DDBJ databases">
        <authorList>
            <person name="Neveu A P."/>
        </authorList>
    </citation>
    <scope>NUCLEOTIDE SEQUENCE</scope>
    <source>
        <tissue evidence="2">Whole embryo</tissue>
    </source>
</reference>
<dbReference type="PANTHER" id="PTHR14289:SF16">
    <property type="entry name" value="POLYMERASE DELTA-INTERACTING PROTEIN 2"/>
    <property type="match status" value="1"/>
</dbReference>
<dbReference type="Pfam" id="PF04379">
    <property type="entry name" value="DUF525"/>
    <property type="match status" value="1"/>
</dbReference>
<dbReference type="GO" id="GO:0005634">
    <property type="term" value="C:nucleus"/>
    <property type="evidence" value="ECO:0007669"/>
    <property type="project" value="TreeGrafter"/>
</dbReference>
<dbReference type="PANTHER" id="PTHR14289">
    <property type="entry name" value="F-BOX ONLY PROTEIN 3"/>
    <property type="match status" value="1"/>
</dbReference>
<evidence type="ECO:0000313" key="2">
    <source>
        <dbReference type="EMBL" id="CAB3265003.1"/>
    </source>
</evidence>
<dbReference type="GO" id="GO:0070987">
    <property type="term" value="P:error-free translesion synthesis"/>
    <property type="evidence" value="ECO:0007669"/>
    <property type="project" value="TreeGrafter"/>
</dbReference>
<dbReference type="SUPFAM" id="SSF110069">
    <property type="entry name" value="ApaG-like"/>
    <property type="match status" value="1"/>
</dbReference>
<dbReference type="Gene3D" id="2.60.40.1470">
    <property type="entry name" value="ApaG domain"/>
    <property type="match status" value="1"/>
</dbReference>
<evidence type="ECO:0000259" key="1">
    <source>
        <dbReference type="PROSITE" id="PS51087"/>
    </source>
</evidence>
<gene>
    <name evidence="2" type="primary">Poldip2</name>
</gene>
<dbReference type="InterPro" id="IPR011722">
    <property type="entry name" value="Hemimethylated_DNA-bd_dom"/>
</dbReference>
<proteinExistence type="evidence at transcript level"/>
<dbReference type="GO" id="GO:0042645">
    <property type="term" value="C:mitochondrial nucleoid"/>
    <property type="evidence" value="ECO:0007669"/>
    <property type="project" value="TreeGrafter"/>
</dbReference>